<dbReference type="InterPro" id="IPR017907">
    <property type="entry name" value="Znf_RING_CS"/>
</dbReference>
<dbReference type="InterPro" id="IPR002867">
    <property type="entry name" value="IBR_dom"/>
</dbReference>
<dbReference type="AlphaFoldDB" id="A0AAD3DSW4"/>
<evidence type="ECO:0000256" key="5">
    <source>
        <dbReference type="ARBA" id="ARBA00022679"/>
    </source>
</evidence>
<evidence type="ECO:0000256" key="7">
    <source>
        <dbReference type="ARBA" id="ARBA00022737"/>
    </source>
</evidence>
<evidence type="ECO:0000313" key="14">
    <source>
        <dbReference type="EMBL" id="GFR46017.1"/>
    </source>
</evidence>
<evidence type="ECO:0000256" key="3">
    <source>
        <dbReference type="ARBA" id="ARBA00005884"/>
    </source>
</evidence>
<gene>
    <name evidence="14" type="ORF">Agub_g7496</name>
</gene>
<dbReference type="CDD" id="cd22584">
    <property type="entry name" value="Rcat_RBR_unk"/>
    <property type="match status" value="1"/>
</dbReference>
<evidence type="ECO:0000256" key="4">
    <source>
        <dbReference type="ARBA" id="ARBA00012251"/>
    </source>
</evidence>
<dbReference type="Gene3D" id="1.20.120.1750">
    <property type="match status" value="1"/>
</dbReference>
<keyword evidence="15" id="KW-1185">Reference proteome</keyword>
<evidence type="ECO:0000256" key="6">
    <source>
        <dbReference type="ARBA" id="ARBA00022723"/>
    </source>
</evidence>
<keyword evidence="8 11" id="KW-0863">Zinc-finger</keyword>
<dbReference type="PROSITE" id="PS00518">
    <property type="entry name" value="ZF_RING_1"/>
    <property type="match status" value="1"/>
</dbReference>
<dbReference type="PANTHER" id="PTHR11685">
    <property type="entry name" value="RBR FAMILY RING FINGER AND IBR DOMAIN-CONTAINING"/>
    <property type="match status" value="1"/>
</dbReference>
<evidence type="ECO:0000259" key="13">
    <source>
        <dbReference type="PROSITE" id="PS51873"/>
    </source>
</evidence>
<dbReference type="InterPro" id="IPR013083">
    <property type="entry name" value="Znf_RING/FYVE/PHD"/>
</dbReference>
<dbReference type="SUPFAM" id="SSF57850">
    <property type="entry name" value="RING/U-box"/>
    <property type="match status" value="2"/>
</dbReference>
<evidence type="ECO:0000256" key="9">
    <source>
        <dbReference type="ARBA" id="ARBA00022786"/>
    </source>
</evidence>
<dbReference type="Pfam" id="PF01485">
    <property type="entry name" value="IBR"/>
    <property type="match status" value="2"/>
</dbReference>
<proteinExistence type="inferred from homology"/>
<dbReference type="Proteomes" id="UP001054857">
    <property type="component" value="Unassembled WGS sequence"/>
</dbReference>
<keyword evidence="10" id="KW-0862">Zinc</keyword>
<protein>
    <recommendedName>
        <fullName evidence="4">RBR-type E3 ubiquitin transferase</fullName>
        <ecNumber evidence="4">2.3.2.31</ecNumber>
    </recommendedName>
</protein>
<evidence type="ECO:0000256" key="8">
    <source>
        <dbReference type="ARBA" id="ARBA00022771"/>
    </source>
</evidence>
<feature type="domain" description="RING-type" evidence="12">
    <location>
        <begin position="17"/>
        <end position="74"/>
    </location>
</feature>
<dbReference type="InterPro" id="IPR044066">
    <property type="entry name" value="TRIAD_supradom"/>
</dbReference>
<comment type="caution">
    <text evidence="14">The sequence shown here is derived from an EMBL/GenBank/DDBJ whole genome shotgun (WGS) entry which is preliminary data.</text>
</comment>
<dbReference type="GO" id="GO:0008270">
    <property type="term" value="F:zinc ion binding"/>
    <property type="evidence" value="ECO:0007669"/>
    <property type="project" value="UniProtKB-KW"/>
</dbReference>
<dbReference type="SMART" id="SM00647">
    <property type="entry name" value="IBR"/>
    <property type="match status" value="2"/>
</dbReference>
<name>A0AAD3DSW4_9CHLO</name>
<comment type="similarity">
    <text evidence="3">Belongs to the RBR family. Ariadne subfamily.</text>
</comment>
<dbReference type="PROSITE" id="PS51873">
    <property type="entry name" value="TRIAD"/>
    <property type="match status" value="1"/>
</dbReference>
<keyword evidence="9" id="KW-0833">Ubl conjugation pathway</keyword>
<keyword evidence="7" id="KW-0677">Repeat</keyword>
<evidence type="ECO:0000256" key="2">
    <source>
        <dbReference type="ARBA" id="ARBA00003976"/>
    </source>
</evidence>
<keyword evidence="5" id="KW-0808">Transferase</keyword>
<evidence type="ECO:0000313" key="15">
    <source>
        <dbReference type="Proteomes" id="UP001054857"/>
    </source>
</evidence>
<dbReference type="EC" id="2.3.2.31" evidence="4"/>
<comment type="catalytic activity">
    <reaction evidence="1">
        <text>[E2 ubiquitin-conjugating enzyme]-S-ubiquitinyl-L-cysteine + [acceptor protein]-L-lysine = [E2 ubiquitin-conjugating enzyme]-L-cysteine + [acceptor protein]-N(6)-ubiquitinyl-L-lysine.</text>
        <dbReference type="EC" id="2.3.2.31"/>
    </reaction>
</comment>
<dbReference type="InterPro" id="IPR001841">
    <property type="entry name" value="Znf_RING"/>
</dbReference>
<feature type="domain" description="RING-type" evidence="13">
    <location>
        <begin position="13"/>
        <end position="250"/>
    </location>
</feature>
<sequence>MGVSPSAHREAAATIECQSCADSFPISSLTCAGADAASSSSATAGCGHYFCTACMTEYVRSAVRERKTSVMCPMASGRAVGGLCRMTLSRDAVMALLKDHPADRQRYEESEASSLISASARIYCPHADCSCPLELADLADVPPDQPAVCPACWRAFCPRCRTTGWHQSYTCEEHQQLPPQLQSRPAEEAASLTLIRTRAWQPCPDCHMMVERSEGCNHMRCRCGAEFCYACGALYDSRTGLKSCSCALFYVPPDTGNVGVVGGCWEALVQGRTPLLRLQQQQQPQPGRQWQHSNPSTQLYLPRARFQMQLRPSGLRWFWSGRRLERHRRPPRCYVPGATGAG</sequence>
<organism evidence="14 15">
    <name type="scientific">Astrephomene gubernaculifera</name>
    <dbReference type="NCBI Taxonomy" id="47775"/>
    <lineage>
        <taxon>Eukaryota</taxon>
        <taxon>Viridiplantae</taxon>
        <taxon>Chlorophyta</taxon>
        <taxon>core chlorophytes</taxon>
        <taxon>Chlorophyceae</taxon>
        <taxon>CS clade</taxon>
        <taxon>Chlamydomonadales</taxon>
        <taxon>Astrephomenaceae</taxon>
        <taxon>Astrephomene</taxon>
    </lineage>
</organism>
<dbReference type="Pfam" id="PF00097">
    <property type="entry name" value="zf-C3HC4"/>
    <property type="match status" value="1"/>
</dbReference>
<dbReference type="PROSITE" id="PS50089">
    <property type="entry name" value="ZF_RING_2"/>
    <property type="match status" value="1"/>
</dbReference>
<evidence type="ECO:0000256" key="1">
    <source>
        <dbReference type="ARBA" id="ARBA00001798"/>
    </source>
</evidence>
<comment type="function">
    <text evidence="2">Might act as an E3 ubiquitin-protein ligase, or as part of E3 complex, which accepts ubiquitin from specific E2 ubiquitin-conjugating enzymes and then transfers it to substrates.</text>
</comment>
<keyword evidence="6" id="KW-0479">Metal-binding</keyword>
<dbReference type="Gene3D" id="3.30.40.10">
    <property type="entry name" value="Zinc/RING finger domain, C3HC4 (zinc finger)"/>
    <property type="match status" value="1"/>
</dbReference>
<dbReference type="EMBL" id="BMAR01000011">
    <property type="protein sequence ID" value="GFR46017.1"/>
    <property type="molecule type" value="Genomic_DNA"/>
</dbReference>
<evidence type="ECO:0000256" key="11">
    <source>
        <dbReference type="PROSITE-ProRule" id="PRU00175"/>
    </source>
</evidence>
<dbReference type="GO" id="GO:0061630">
    <property type="term" value="F:ubiquitin protein ligase activity"/>
    <property type="evidence" value="ECO:0007669"/>
    <property type="project" value="UniProtKB-EC"/>
</dbReference>
<reference evidence="14 15" key="1">
    <citation type="journal article" date="2021" name="Sci. Rep.">
        <title>Genome sequencing of the multicellular alga Astrephomene provides insights into convergent evolution of germ-soma differentiation.</title>
        <authorList>
            <person name="Yamashita S."/>
            <person name="Yamamoto K."/>
            <person name="Matsuzaki R."/>
            <person name="Suzuki S."/>
            <person name="Yamaguchi H."/>
            <person name="Hirooka S."/>
            <person name="Minakuchi Y."/>
            <person name="Miyagishima S."/>
            <person name="Kawachi M."/>
            <person name="Toyoda A."/>
            <person name="Nozaki H."/>
        </authorList>
    </citation>
    <scope>NUCLEOTIDE SEQUENCE [LARGE SCALE GENOMIC DNA]</scope>
    <source>
        <strain evidence="14 15">NIES-4017</strain>
    </source>
</reference>
<dbReference type="InterPro" id="IPR031127">
    <property type="entry name" value="E3_UB_ligase_RBR"/>
</dbReference>
<accession>A0AAD3DSW4</accession>
<evidence type="ECO:0000259" key="12">
    <source>
        <dbReference type="PROSITE" id="PS50089"/>
    </source>
</evidence>
<dbReference type="InterPro" id="IPR018957">
    <property type="entry name" value="Znf_C3HC4_RING-type"/>
</dbReference>
<evidence type="ECO:0000256" key="10">
    <source>
        <dbReference type="ARBA" id="ARBA00022833"/>
    </source>
</evidence>
<dbReference type="GO" id="GO:0016567">
    <property type="term" value="P:protein ubiquitination"/>
    <property type="evidence" value="ECO:0007669"/>
    <property type="project" value="InterPro"/>
</dbReference>